<dbReference type="OrthoDB" id="6431640at2759"/>
<gene>
    <name evidence="1" type="ORF">AVEN_183692_1</name>
</gene>
<name>A0A4Y2TRE1_ARAVE</name>
<accession>A0A4Y2TRE1</accession>
<dbReference type="EMBL" id="BGPR01030606">
    <property type="protein sequence ID" value="GBO03219.1"/>
    <property type="molecule type" value="Genomic_DNA"/>
</dbReference>
<sequence length="101" mass="11775">MPTEFRILCTHEGAEVWNSREIGFSEKAGLRSVIQSEVIPCRHSGCGFSQTTNSFSTDDLSRSARVCWRRKCFEQSLRRFRKTASFARPPTNFRTVWWLKI</sequence>
<evidence type="ECO:0000313" key="1">
    <source>
        <dbReference type="EMBL" id="GBO03219.1"/>
    </source>
</evidence>
<protein>
    <submittedName>
        <fullName evidence="1">Uncharacterized protein</fullName>
    </submittedName>
</protein>
<reference evidence="1 2" key="1">
    <citation type="journal article" date="2019" name="Sci. Rep.">
        <title>Orb-weaving spider Araneus ventricosus genome elucidates the spidroin gene catalogue.</title>
        <authorList>
            <person name="Kono N."/>
            <person name="Nakamura H."/>
            <person name="Ohtoshi R."/>
            <person name="Moran D.A.P."/>
            <person name="Shinohara A."/>
            <person name="Yoshida Y."/>
            <person name="Fujiwara M."/>
            <person name="Mori M."/>
            <person name="Tomita M."/>
            <person name="Arakawa K."/>
        </authorList>
    </citation>
    <scope>NUCLEOTIDE SEQUENCE [LARGE SCALE GENOMIC DNA]</scope>
</reference>
<evidence type="ECO:0000313" key="2">
    <source>
        <dbReference type="Proteomes" id="UP000499080"/>
    </source>
</evidence>
<keyword evidence="2" id="KW-1185">Reference proteome</keyword>
<proteinExistence type="predicted"/>
<organism evidence="1 2">
    <name type="scientific">Araneus ventricosus</name>
    <name type="common">Orbweaver spider</name>
    <name type="synonym">Epeira ventricosa</name>
    <dbReference type="NCBI Taxonomy" id="182803"/>
    <lineage>
        <taxon>Eukaryota</taxon>
        <taxon>Metazoa</taxon>
        <taxon>Ecdysozoa</taxon>
        <taxon>Arthropoda</taxon>
        <taxon>Chelicerata</taxon>
        <taxon>Arachnida</taxon>
        <taxon>Araneae</taxon>
        <taxon>Araneomorphae</taxon>
        <taxon>Entelegynae</taxon>
        <taxon>Araneoidea</taxon>
        <taxon>Araneidae</taxon>
        <taxon>Araneus</taxon>
    </lineage>
</organism>
<dbReference type="AlphaFoldDB" id="A0A4Y2TRE1"/>
<comment type="caution">
    <text evidence="1">The sequence shown here is derived from an EMBL/GenBank/DDBJ whole genome shotgun (WGS) entry which is preliminary data.</text>
</comment>
<dbReference type="Proteomes" id="UP000499080">
    <property type="component" value="Unassembled WGS sequence"/>
</dbReference>